<feature type="chain" id="PRO_5026970717" evidence="1">
    <location>
        <begin position="21"/>
        <end position="454"/>
    </location>
</feature>
<keyword evidence="1" id="KW-0732">Signal</keyword>
<accession>A0A6L9LCM9</accession>
<sequence>MKRYVWKGMVAATLVSALFAFEVHEPKTDGVTPSTALESYLHNDDKSFKWEVKDTHSFGDITAHEVLLTSQTWRNHIWKHQLTVLVPKEINTDGALLFITGGSVKNGEPNWNGHDDTFNKAISALASKNKAVVAVLRQTPNQPLYGDLKEDALISYTLHQFKKDGDYTWPLLFPMVKSAVRAMDAVQELGKQTLHKDINRFVVSGASKRGWTTWLTGASDKRAVAIAPMVIDVLNMPVNLDYQMKSWNKYSVEIDDYVKLGIPQTVHSEGGNAITEMIDPYSYRKKLTMPKMLFMGTNDPYWTVDAIKNYIGDIPGDNYVHYVPNVGHDLGDKRQALEALNAFFGATLTKQPYPACKWNVTSTKKGLDIAINATSDKLEDVTVWSANSTDMIFQDEKWEGKSLGIKNKNKFTVTEAFPASGYRAFYVDLKYKSPTGGTYTESTRMFMTDAHQLK</sequence>
<dbReference type="EMBL" id="JAAFZH010000010">
    <property type="protein sequence ID" value="NDU97337.1"/>
    <property type="molecule type" value="Genomic_DNA"/>
</dbReference>
<dbReference type="SUPFAM" id="SSF53474">
    <property type="entry name" value="alpha/beta-Hydrolases"/>
    <property type="match status" value="1"/>
</dbReference>
<dbReference type="Gene3D" id="3.40.50.1820">
    <property type="entry name" value="alpha/beta hydrolase"/>
    <property type="match status" value="1"/>
</dbReference>
<dbReference type="RefSeq" id="WP_163952678.1">
    <property type="nucleotide sequence ID" value="NZ_JAAFZH010000010.1"/>
</dbReference>
<dbReference type="PIRSF" id="PIRSF014728">
    <property type="entry name" value="PqaA"/>
    <property type="match status" value="1"/>
</dbReference>
<proteinExistence type="predicted"/>
<dbReference type="Proteomes" id="UP000474175">
    <property type="component" value="Unassembled WGS sequence"/>
</dbReference>
<organism evidence="2 3">
    <name type="scientific">Spirosoma terrae</name>
    <dbReference type="NCBI Taxonomy" id="1968276"/>
    <lineage>
        <taxon>Bacteria</taxon>
        <taxon>Pseudomonadati</taxon>
        <taxon>Bacteroidota</taxon>
        <taxon>Cytophagia</taxon>
        <taxon>Cytophagales</taxon>
        <taxon>Cytophagaceae</taxon>
        <taxon>Spirosoma</taxon>
    </lineage>
</organism>
<dbReference type="AlphaFoldDB" id="A0A6L9LCM9"/>
<evidence type="ECO:0000256" key="1">
    <source>
        <dbReference type="SAM" id="SignalP"/>
    </source>
</evidence>
<evidence type="ECO:0000313" key="2">
    <source>
        <dbReference type="EMBL" id="NDU97337.1"/>
    </source>
</evidence>
<keyword evidence="3" id="KW-1185">Reference proteome</keyword>
<comment type="caution">
    <text evidence="2">The sequence shown here is derived from an EMBL/GenBank/DDBJ whole genome shotgun (WGS) entry which is preliminary data.</text>
</comment>
<dbReference type="InterPro" id="IPR009199">
    <property type="entry name" value="PhoPQ-act_pathogen-rel_PqaA"/>
</dbReference>
<gene>
    <name evidence="2" type="ORF">GK108_20810</name>
</gene>
<evidence type="ECO:0000313" key="3">
    <source>
        <dbReference type="Proteomes" id="UP000474175"/>
    </source>
</evidence>
<dbReference type="PANTHER" id="PTHR31497:SF0">
    <property type="entry name" value="AUTOCRINE PROLIFERATION REPRESSOR PROTEIN A"/>
    <property type="match status" value="1"/>
</dbReference>
<dbReference type="InterPro" id="IPR029058">
    <property type="entry name" value="AB_hydrolase_fold"/>
</dbReference>
<name>A0A6L9LCM9_9BACT</name>
<feature type="signal peptide" evidence="1">
    <location>
        <begin position="1"/>
        <end position="20"/>
    </location>
</feature>
<protein>
    <submittedName>
        <fullName evidence="2">PhoPQ-activated pathogenicity-like protein PqaA type</fullName>
    </submittedName>
</protein>
<dbReference type="PANTHER" id="PTHR31497">
    <property type="entry name" value="AUTOCRINE PROLIFERATION REPRESSOR PROTEIN A"/>
    <property type="match status" value="1"/>
</dbReference>
<dbReference type="Pfam" id="PF10142">
    <property type="entry name" value="PhoPQ_related"/>
    <property type="match status" value="1"/>
</dbReference>
<reference evidence="2 3" key="1">
    <citation type="submission" date="2020-02" db="EMBL/GenBank/DDBJ databases">
        <title>Draft genome sequence of two Spirosoma agri KCTC 52727 and Spirosoma terrae KCTC 52035.</title>
        <authorList>
            <person name="Rojas J."/>
            <person name="Ambika Manirajan B."/>
            <person name="Suarez C."/>
            <person name="Ratering S."/>
            <person name="Schnell S."/>
        </authorList>
    </citation>
    <scope>NUCLEOTIDE SEQUENCE [LARGE SCALE GENOMIC DNA]</scope>
    <source>
        <strain evidence="2 3">KCTC 52035</strain>
    </source>
</reference>